<dbReference type="PROSITE" id="PS50883">
    <property type="entry name" value="EAL"/>
    <property type="match status" value="1"/>
</dbReference>
<dbReference type="Gene3D" id="3.20.20.450">
    <property type="entry name" value="EAL domain"/>
    <property type="match status" value="1"/>
</dbReference>
<evidence type="ECO:0000259" key="1">
    <source>
        <dbReference type="PROSITE" id="PS50883"/>
    </source>
</evidence>
<evidence type="ECO:0000313" key="3">
    <source>
        <dbReference type="Proteomes" id="UP000197535"/>
    </source>
</evidence>
<protein>
    <recommendedName>
        <fullName evidence="1">EAL domain-containing protein</fullName>
    </recommendedName>
</protein>
<proteinExistence type="predicted"/>
<dbReference type="PANTHER" id="PTHR33121:SF71">
    <property type="entry name" value="OXYGEN SENSOR PROTEIN DOSP"/>
    <property type="match status" value="1"/>
</dbReference>
<dbReference type="SUPFAM" id="SSF141868">
    <property type="entry name" value="EAL domain-like"/>
    <property type="match status" value="1"/>
</dbReference>
<keyword evidence="3" id="KW-1185">Reference proteome</keyword>
<name>A0A254T931_9BURK</name>
<organism evidence="2 3">
    <name type="scientific">Noviherbaspirillum denitrificans</name>
    <dbReference type="NCBI Taxonomy" id="1968433"/>
    <lineage>
        <taxon>Bacteria</taxon>
        <taxon>Pseudomonadati</taxon>
        <taxon>Pseudomonadota</taxon>
        <taxon>Betaproteobacteria</taxon>
        <taxon>Burkholderiales</taxon>
        <taxon>Oxalobacteraceae</taxon>
        <taxon>Noviherbaspirillum</taxon>
    </lineage>
</organism>
<comment type="caution">
    <text evidence="2">The sequence shown here is derived from an EMBL/GenBank/DDBJ whole genome shotgun (WGS) entry which is preliminary data.</text>
</comment>
<feature type="domain" description="EAL" evidence="1">
    <location>
        <begin position="1"/>
        <end position="53"/>
    </location>
</feature>
<gene>
    <name evidence="2" type="ORF">AYR66_03575</name>
</gene>
<dbReference type="AlphaFoldDB" id="A0A254T931"/>
<reference evidence="2 3" key="1">
    <citation type="submission" date="2016-02" db="EMBL/GenBank/DDBJ databases">
        <authorList>
            <person name="Wen L."/>
            <person name="He K."/>
            <person name="Yang H."/>
        </authorList>
    </citation>
    <scope>NUCLEOTIDE SEQUENCE [LARGE SCALE GENOMIC DNA]</scope>
    <source>
        <strain evidence="2 3">TSA40</strain>
    </source>
</reference>
<dbReference type="InterPro" id="IPR035919">
    <property type="entry name" value="EAL_sf"/>
</dbReference>
<dbReference type="InterPro" id="IPR050706">
    <property type="entry name" value="Cyclic-di-GMP_PDE-like"/>
</dbReference>
<dbReference type="PANTHER" id="PTHR33121">
    <property type="entry name" value="CYCLIC DI-GMP PHOSPHODIESTERASE PDEF"/>
    <property type="match status" value="1"/>
</dbReference>
<dbReference type="Proteomes" id="UP000197535">
    <property type="component" value="Unassembled WGS sequence"/>
</dbReference>
<dbReference type="InterPro" id="IPR001633">
    <property type="entry name" value="EAL_dom"/>
</dbReference>
<evidence type="ECO:0000313" key="2">
    <source>
        <dbReference type="EMBL" id="OWW18667.1"/>
    </source>
</evidence>
<dbReference type="EMBL" id="LSTO01000002">
    <property type="protein sequence ID" value="OWW18667.1"/>
    <property type="molecule type" value="Genomic_DNA"/>
</dbReference>
<dbReference type="GO" id="GO:0071111">
    <property type="term" value="F:cyclic-guanylate-specific phosphodiesterase activity"/>
    <property type="evidence" value="ECO:0007669"/>
    <property type="project" value="InterPro"/>
</dbReference>
<dbReference type="Pfam" id="PF00563">
    <property type="entry name" value="EAL"/>
    <property type="match status" value="1"/>
</dbReference>
<sequence>MADALDMTVVAEGVETREQLNILQELKCTEVQGYIVSKALSADEIPRMMVRGSLFPPMPALALA</sequence>
<accession>A0A254T931</accession>